<evidence type="ECO:0000256" key="1">
    <source>
        <dbReference type="ARBA" id="ARBA00023242"/>
    </source>
</evidence>
<feature type="compositionally biased region" description="Low complexity" evidence="2">
    <location>
        <begin position="467"/>
        <end position="479"/>
    </location>
</feature>
<dbReference type="PANTHER" id="PTHR46910">
    <property type="entry name" value="TRANSCRIPTION FACTOR PDR1"/>
    <property type="match status" value="1"/>
</dbReference>
<protein>
    <recommendedName>
        <fullName evidence="5">Transcription factor domain-containing protein</fullName>
    </recommendedName>
</protein>
<organism evidence="3 4">
    <name type="scientific">Penicillium malachiteum</name>
    <dbReference type="NCBI Taxonomy" id="1324776"/>
    <lineage>
        <taxon>Eukaryota</taxon>
        <taxon>Fungi</taxon>
        <taxon>Dikarya</taxon>
        <taxon>Ascomycota</taxon>
        <taxon>Pezizomycotina</taxon>
        <taxon>Eurotiomycetes</taxon>
        <taxon>Eurotiomycetidae</taxon>
        <taxon>Eurotiales</taxon>
        <taxon>Aspergillaceae</taxon>
        <taxon>Penicillium</taxon>
    </lineage>
</organism>
<dbReference type="EMBL" id="JAQJAN010000010">
    <property type="protein sequence ID" value="KAJ5719801.1"/>
    <property type="molecule type" value="Genomic_DNA"/>
</dbReference>
<feature type="region of interest" description="Disordered" evidence="2">
    <location>
        <begin position="1"/>
        <end position="20"/>
    </location>
</feature>
<keyword evidence="1" id="KW-0539">Nucleus</keyword>
<evidence type="ECO:0000313" key="3">
    <source>
        <dbReference type="EMBL" id="KAJ5719801.1"/>
    </source>
</evidence>
<feature type="region of interest" description="Disordered" evidence="2">
    <location>
        <begin position="426"/>
        <end position="479"/>
    </location>
</feature>
<evidence type="ECO:0000256" key="2">
    <source>
        <dbReference type="SAM" id="MobiDB-lite"/>
    </source>
</evidence>
<comment type="caution">
    <text evidence="3">The sequence shown here is derived from an EMBL/GenBank/DDBJ whole genome shotgun (WGS) entry which is preliminary data.</text>
</comment>
<evidence type="ECO:0008006" key="5">
    <source>
        <dbReference type="Google" id="ProtNLM"/>
    </source>
</evidence>
<accession>A0AAD6MUV8</accession>
<reference evidence="3" key="2">
    <citation type="submission" date="2023-01" db="EMBL/GenBank/DDBJ databases">
        <authorList>
            <person name="Petersen C."/>
        </authorList>
    </citation>
    <scope>NUCLEOTIDE SEQUENCE</scope>
    <source>
        <strain evidence="3">IBT 17514</strain>
    </source>
</reference>
<keyword evidence="4" id="KW-1185">Reference proteome</keyword>
<feature type="compositionally biased region" description="Low complexity" evidence="2">
    <location>
        <begin position="434"/>
        <end position="451"/>
    </location>
</feature>
<reference evidence="3" key="1">
    <citation type="journal article" date="2023" name="IMA Fungus">
        <title>Comparative genomic study of the Penicillium genus elucidates a diverse pangenome and 15 lateral gene transfer events.</title>
        <authorList>
            <person name="Petersen C."/>
            <person name="Sorensen T."/>
            <person name="Nielsen M.R."/>
            <person name="Sondergaard T.E."/>
            <person name="Sorensen J.L."/>
            <person name="Fitzpatrick D.A."/>
            <person name="Frisvad J.C."/>
            <person name="Nielsen K.L."/>
        </authorList>
    </citation>
    <scope>NUCLEOTIDE SEQUENCE</scope>
    <source>
        <strain evidence="3">IBT 17514</strain>
    </source>
</reference>
<feature type="compositionally biased region" description="Polar residues" evidence="2">
    <location>
        <begin position="1"/>
        <end position="17"/>
    </location>
</feature>
<feature type="region of interest" description="Disordered" evidence="2">
    <location>
        <begin position="639"/>
        <end position="665"/>
    </location>
</feature>
<gene>
    <name evidence="3" type="ORF">N7493_007379</name>
</gene>
<dbReference type="PANTHER" id="PTHR46910:SF33">
    <property type="entry name" value="ZN(II)2CYS6 TRANSCRIPTION FACTOR (EUROFUNG)"/>
    <property type="match status" value="1"/>
</dbReference>
<proteinExistence type="predicted"/>
<name>A0AAD6MUV8_9EURO</name>
<dbReference type="InterPro" id="IPR050987">
    <property type="entry name" value="AtrR-like"/>
</dbReference>
<dbReference type="AlphaFoldDB" id="A0AAD6MUV8"/>
<dbReference type="GO" id="GO:0003700">
    <property type="term" value="F:DNA-binding transcription factor activity"/>
    <property type="evidence" value="ECO:0007669"/>
    <property type="project" value="InterPro"/>
</dbReference>
<dbReference type="Proteomes" id="UP001215712">
    <property type="component" value="Unassembled WGS sequence"/>
</dbReference>
<feature type="compositionally biased region" description="Pro residues" evidence="2">
    <location>
        <begin position="452"/>
        <end position="463"/>
    </location>
</feature>
<dbReference type="CDD" id="cd12148">
    <property type="entry name" value="fungal_TF_MHR"/>
    <property type="match status" value="1"/>
</dbReference>
<feature type="compositionally biased region" description="Polar residues" evidence="2">
    <location>
        <begin position="639"/>
        <end position="652"/>
    </location>
</feature>
<evidence type="ECO:0000313" key="4">
    <source>
        <dbReference type="Proteomes" id="UP001215712"/>
    </source>
</evidence>
<sequence length="719" mass="79489">MQDQLSRLTATLDNKQNSVDRVDQIGEKQSSMPTPPSTGHVVSDADGQIQRYHGPWTLLAQCRQLESDLASWSKADHAAEVTSLVTSMVQGTMRIPSSSLNSFHTEIPGMGMCLPPRQLLSVMVECFLKNADHATSIFDHQSLYCAIDRVYRHPSNPEEKPWVLCFNLIILLTLGAEHSLQSEDPFVRPMLQAVQTAAGNSRLLMEPRLVSVQALALFSLFMQQCYPDNEPLGDGIFAQACVLARQMGLPQPHGYAATPSTLTAAEVDERHRVYQSLYIRNRYATTTSGALMWLPNSIMCTGTASAVGAHWELAKLQDEIHRVLGSCTFGSSDRRTKVAQLREKLRVWQETCLVPEVQPMSMDRVILCLLFLGTRIYISMDNKETDTESFLDDCRLSCLLLIVSCTKHLRPDFSNQFHHLLHRLNPSRRKSDSSSHSSPSSTPSSSSTSSPLPSPASERPPPLDMVTRPSTGTSTPSSSTLLPLPRLANAFPITAIFILARHILGISAEGKAINTHRTVTEIDSDILLLESLLFCFQNNPPFLGGKDQTPHCSYKLGQVLDHLVRIVHTMTSNRASPRTHASGLPLGTEHAEVSDYMSRMFMTSKGSPASDLTGLWYPRDVTGDTPMDLSIPDFQSVWPTPQDSLSSSTNPLGTAEGSIYTPAMHPTPIIPNTPLDLSELFGFTNSDASEVWNLGTETTDLLENRRPSLKRQRTHFESQ</sequence>